<evidence type="ECO:0000313" key="3">
    <source>
        <dbReference type="EMBL" id="TKS56051.1"/>
    </source>
</evidence>
<dbReference type="Proteomes" id="UP000306552">
    <property type="component" value="Unassembled WGS sequence"/>
</dbReference>
<organism evidence="3 4">
    <name type="scientific">Mesohalobacter halotolerans</name>
    <dbReference type="NCBI Taxonomy" id="1883405"/>
    <lineage>
        <taxon>Bacteria</taxon>
        <taxon>Pseudomonadati</taxon>
        <taxon>Bacteroidota</taxon>
        <taxon>Flavobacteriia</taxon>
        <taxon>Flavobacteriales</taxon>
        <taxon>Flavobacteriaceae</taxon>
        <taxon>Mesohalobacter</taxon>
    </lineage>
</organism>
<protein>
    <submittedName>
        <fullName evidence="3">Alpha/beta hydrolase</fullName>
    </submittedName>
</protein>
<accession>A0A4U5TQP5</accession>
<dbReference type="PANTHER" id="PTHR22946:SF9">
    <property type="entry name" value="POLYKETIDE TRANSFERASE AF380"/>
    <property type="match status" value="1"/>
</dbReference>
<dbReference type="InterPro" id="IPR050261">
    <property type="entry name" value="FrsA_esterase"/>
</dbReference>
<reference evidence="3 4" key="1">
    <citation type="submission" date="2019-04" db="EMBL/GenBank/DDBJ databases">
        <title>Psychroflexus halotolerans sp. nov., isolated from a marine solar saltern.</title>
        <authorList>
            <person name="Feng X."/>
        </authorList>
    </citation>
    <scope>NUCLEOTIDE SEQUENCE [LARGE SCALE GENOMIC DNA]</scope>
    <source>
        <strain evidence="3 4">WDS2C27</strain>
    </source>
</reference>
<comment type="caution">
    <text evidence="3">The sequence shown here is derived from an EMBL/GenBank/DDBJ whole genome shotgun (WGS) entry which is preliminary data.</text>
</comment>
<evidence type="ECO:0000313" key="4">
    <source>
        <dbReference type="Proteomes" id="UP000306552"/>
    </source>
</evidence>
<dbReference type="PANTHER" id="PTHR22946">
    <property type="entry name" value="DIENELACTONE HYDROLASE DOMAIN-CONTAINING PROTEIN-RELATED"/>
    <property type="match status" value="1"/>
</dbReference>
<dbReference type="InterPro" id="IPR029058">
    <property type="entry name" value="AB_hydrolase_fold"/>
</dbReference>
<keyword evidence="1 3" id="KW-0378">Hydrolase</keyword>
<keyword evidence="4" id="KW-1185">Reference proteome</keyword>
<dbReference type="Pfam" id="PF20434">
    <property type="entry name" value="BD-FAE"/>
    <property type="match status" value="1"/>
</dbReference>
<dbReference type="GO" id="GO:0052689">
    <property type="term" value="F:carboxylic ester hydrolase activity"/>
    <property type="evidence" value="ECO:0007669"/>
    <property type="project" value="UniProtKB-ARBA"/>
</dbReference>
<proteinExistence type="predicted"/>
<sequence>MEQHIIQTDNFILGYNHKKAIIGDLTYKETDYAQPLIIFCHGYKGYKDWGAWHLVAKAFAESGFIFLKFNFSHNGGTFENPIDFPDLDAFGQDNFSKQMQDLKQVINFVKSQKAPLPQVNISKISVLGHSRGGGIACLMTYENQDIDKLVTWSSVSNYKNRFPKGKDLEAWQNKGVYYVKNGRTKQDMPHYYQFYEDFLKNQDRFDIQYAAEHLKQPFLIIHGEDDETVKLEEAKKLKNWCEHAELKIISNATHTYNTKQPWDKAELSKELKAAVEESIAFLKKLKP</sequence>
<dbReference type="EMBL" id="SWMU01000003">
    <property type="protein sequence ID" value="TKS56051.1"/>
    <property type="molecule type" value="Genomic_DNA"/>
</dbReference>
<dbReference type="RefSeq" id="WP_138932168.1">
    <property type="nucleotide sequence ID" value="NZ_SWMU01000003.1"/>
</dbReference>
<dbReference type="InterPro" id="IPR049492">
    <property type="entry name" value="BD-FAE-like_dom"/>
</dbReference>
<dbReference type="OrthoDB" id="9808543at2"/>
<feature type="domain" description="BD-FAE-like" evidence="2">
    <location>
        <begin position="91"/>
        <end position="240"/>
    </location>
</feature>
<name>A0A4U5TQP5_9FLAO</name>
<dbReference type="AlphaFoldDB" id="A0A4U5TQP5"/>
<evidence type="ECO:0000256" key="1">
    <source>
        <dbReference type="ARBA" id="ARBA00022801"/>
    </source>
</evidence>
<dbReference type="Gene3D" id="3.40.50.1820">
    <property type="entry name" value="alpha/beta hydrolase"/>
    <property type="match status" value="1"/>
</dbReference>
<dbReference type="SUPFAM" id="SSF53474">
    <property type="entry name" value="alpha/beta-Hydrolases"/>
    <property type="match status" value="1"/>
</dbReference>
<gene>
    <name evidence="3" type="ORF">FCN74_08475</name>
</gene>
<evidence type="ECO:0000259" key="2">
    <source>
        <dbReference type="Pfam" id="PF20434"/>
    </source>
</evidence>